<evidence type="ECO:0000256" key="7">
    <source>
        <dbReference type="ARBA" id="ARBA00022989"/>
    </source>
</evidence>
<keyword evidence="6" id="KW-0677">Repeat</keyword>
<feature type="domain" description="Integrin beta subunit VWA" evidence="16">
    <location>
        <begin position="34"/>
        <end position="462"/>
    </location>
</feature>
<feature type="disulfide bond" evidence="12">
    <location>
        <begin position="605"/>
        <end position="649"/>
    </location>
</feature>
<dbReference type="GO" id="GO:0007160">
    <property type="term" value="P:cell-matrix adhesion"/>
    <property type="evidence" value="ECO:0007669"/>
    <property type="project" value="TreeGrafter"/>
</dbReference>
<feature type="disulfide bond" evidence="12">
    <location>
        <begin position="610"/>
        <end position="619"/>
    </location>
</feature>
<feature type="transmembrane region" description="Helical" evidence="14">
    <location>
        <begin position="720"/>
        <end position="740"/>
    </location>
</feature>
<dbReference type="AlphaFoldDB" id="A0A1W4WZJ7"/>
<evidence type="ECO:0000256" key="2">
    <source>
        <dbReference type="ARBA" id="ARBA00007449"/>
    </source>
</evidence>
<dbReference type="STRING" id="224129.A0A1W4WZJ7"/>
<dbReference type="RefSeq" id="XP_018325490.1">
    <property type="nucleotide sequence ID" value="XM_018469988.2"/>
</dbReference>
<dbReference type="GO" id="GO:0007229">
    <property type="term" value="P:integrin-mediated signaling pathway"/>
    <property type="evidence" value="ECO:0007669"/>
    <property type="project" value="UniProtKB-KW"/>
</dbReference>
<protein>
    <recommendedName>
        <fullName evidence="13">Integrin beta</fullName>
    </recommendedName>
</protein>
<keyword evidence="9 14" id="KW-0472">Membrane</keyword>
<reference evidence="18" key="1">
    <citation type="submission" date="2025-08" db="UniProtKB">
        <authorList>
            <consortium name="RefSeq"/>
        </authorList>
    </citation>
    <scope>IDENTIFICATION</scope>
    <source>
        <tissue evidence="18">Entire body</tissue>
    </source>
</reference>
<dbReference type="GO" id="GO:0016477">
    <property type="term" value="P:cell migration"/>
    <property type="evidence" value="ECO:0007669"/>
    <property type="project" value="TreeGrafter"/>
</dbReference>
<dbReference type="SUPFAM" id="SSF69179">
    <property type="entry name" value="Integrin domains"/>
    <property type="match status" value="1"/>
</dbReference>
<feature type="disulfide bond" evidence="12">
    <location>
        <begin position="581"/>
        <end position="588"/>
    </location>
</feature>
<gene>
    <name evidence="18" type="primary">LOC108737251</name>
</gene>
<dbReference type="Gene3D" id="2.10.25.10">
    <property type="entry name" value="Laminin"/>
    <property type="match status" value="2"/>
</dbReference>
<dbReference type="GO" id="GO:0007157">
    <property type="term" value="P:heterophilic cell-cell adhesion via plasma membrane cell adhesion molecules"/>
    <property type="evidence" value="ECO:0007669"/>
    <property type="project" value="UniProtKB-ARBA"/>
</dbReference>
<keyword evidence="7 14" id="KW-1133">Transmembrane helix</keyword>
<dbReference type="Pfam" id="PF00362">
    <property type="entry name" value="Integrin_beta"/>
    <property type="match status" value="1"/>
</dbReference>
<evidence type="ECO:0000256" key="15">
    <source>
        <dbReference type="SAM" id="SignalP"/>
    </source>
</evidence>
<comment type="similarity">
    <text evidence="2 13">Belongs to the integrin beta chain family.</text>
</comment>
<dbReference type="InterPro" id="IPR013111">
    <property type="entry name" value="EGF_extracell"/>
</dbReference>
<dbReference type="Gene3D" id="2.60.40.1510">
    <property type="entry name" value="ntegrin, alpha v. Chain A, domain 3"/>
    <property type="match status" value="1"/>
</dbReference>
<dbReference type="InterPro" id="IPR036465">
    <property type="entry name" value="vWFA_dom_sf"/>
</dbReference>
<evidence type="ECO:0000256" key="12">
    <source>
        <dbReference type="PIRSR" id="PIRSR002512-1"/>
    </source>
</evidence>
<dbReference type="InterPro" id="IPR032695">
    <property type="entry name" value="Integrin_dom_sf"/>
</dbReference>
<evidence type="ECO:0000259" key="16">
    <source>
        <dbReference type="SMART" id="SM00187"/>
    </source>
</evidence>
<name>A0A1W4WZJ7_AGRPL</name>
<evidence type="ECO:0000313" key="18">
    <source>
        <dbReference type="RefSeq" id="XP_018325490.1"/>
    </source>
</evidence>
<sequence length="793" mass="89983">MNVIGVILISFLINVTSSQILLQFQKLCEDASENCETCIQAQTYCHWCYQANFHKPRCGLLSVLKSQDCESNFIVENPGNSSALEIEDKDFNDVTNPDNIYESVQIRPQKMKIKLRKGQPFTFQLKYRLAKNYPLDLYYLMDLTYTMEQDVETMTKLGAELTKLLQELTEHYSVAFGYYSDKVAMPFALMTPNALNNPCVSLARSCRKPFDFIHRLNFTNDIDKFIKTIELSKTTANLDNLEGGFDALYQIMVCQEYIKWRQNSRKIVVVATDGIIHSAGDGILAGAVKKVPDKCSLDDNGVYSGSLIYDYPSLEEIYRKLLDAKMNVLFASKAQTLPYFRRLSNAIPEVTYVGELKEKSENVLNLVREGYFHVVKNVKFLTQSDNIDVKFMSSCNKPVFLNQWNVTDTCDNVDQGREYIFNVTLELKNLPSNKLGETLVIEEQNIAENLTIEIEYIGKCTCNSELDGRTTECSNNGVKYCGVCLCNEGWRGKECEESCIKQNYDACREKNNTFISTTCHGRGDCECGKCICDTGFVGSFCQYKECPKGENGLVCSGDFNGFCYNGECTCLPEYGGDDCSCLLSQEFCMAPNDKEVCSGIGFCKCGKCQCPESYKGTYCEKCSNCTGLCSTFQECVIAASSEINAKEACTLKDGTVYTTNFVNEEIKDDTKCFTQYLQEENNLVCTMDYVYEIRRDHIVNIDIYRHKCVAGANKLRQASIFGSIIVASILGLGLMAVVLYKMNIRRKERIEYQRFERELAEGTMRHGENPLYNSPIRVYQMPMELRNINRKEN</sequence>
<dbReference type="SMART" id="SM00187">
    <property type="entry name" value="INB"/>
    <property type="match status" value="1"/>
</dbReference>
<dbReference type="InterPro" id="IPR033760">
    <property type="entry name" value="Integrin_beta_N"/>
</dbReference>
<feature type="disulfide bond" evidence="12">
    <location>
        <begin position="486"/>
        <end position="495"/>
    </location>
</feature>
<evidence type="ECO:0000256" key="11">
    <source>
        <dbReference type="ARBA" id="ARBA00023180"/>
    </source>
</evidence>
<feature type="signal peptide" evidence="15">
    <location>
        <begin position="1"/>
        <end position="18"/>
    </location>
</feature>
<keyword evidence="8 13" id="KW-0401">Integrin</keyword>
<dbReference type="InterPro" id="IPR015812">
    <property type="entry name" value="Integrin_bsu"/>
</dbReference>
<dbReference type="PIRSF" id="PIRSF002512">
    <property type="entry name" value="Integrin_B"/>
    <property type="match status" value="1"/>
</dbReference>
<dbReference type="Gene3D" id="3.30.1680.10">
    <property type="entry name" value="ligand-binding face of the semaphorins, domain 2"/>
    <property type="match status" value="1"/>
</dbReference>
<keyword evidence="17" id="KW-1185">Reference proteome</keyword>
<feature type="chain" id="PRO_5010691663" description="Integrin beta" evidence="15">
    <location>
        <begin position="19"/>
        <end position="793"/>
    </location>
</feature>
<feature type="disulfide bond" evidence="12">
    <location>
        <begin position="532"/>
        <end position="541"/>
    </location>
</feature>
<feature type="disulfide bond" evidence="12">
    <location>
        <begin position="48"/>
        <end position="58"/>
    </location>
</feature>
<evidence type="ECO:0000256" key="8">
    <source>
        <dbReference type="ARBA" id="ARBA00023037"/>
    </source>
</evidence>
<dbReference type="OrthoDB" id="410592at2759"/>
<evidence type="ECO:0000313" key="17">
    <source>
        <dbReference type="Proteomes" id="UP000192223"/>
    </source>
</evidence>
<feature type="disulfide bond" evidence="12">
    <location>
        <begin position="254"/>
        <end position="295"/>
    </location>
</feature>
<dbReference type="InterPro" id="IPR002369">
    <property type="entry name" value="Integrin_bsu_VWA"/>
</dbReference>
<dbReference type="GO" id="GO:0005178">
    <property type="term" value="F:integrin binding"/>
    <property type="evidence" value="ECO:0007669"/>
    <property type="project" value="TreeGrafter"/>
</dbReference>
<feature type="disulfide bond" evidence="12">
    <location>
        <begin position="199"/>
        <end position="206"/>
    </location>
</feature>
<dbReference type="PROSITE" id="PS00243">
    <property type="entry name" value="I_EGF_1"/>
    <property type="match status" value="2"/>
</dbReference>
<proteinExistence type="inferred from homology"/>
<dbReference type="CTD" id="35368"/>
<evidence type="ECO:0000256" key="5">
    <source>
        <dbReference type="ARBA" id="ARBA00022729"/>
    </source>
</evidence>
<evidence type="ECO:0000256" key="6">
    <source>
        <dbReference type="ARBA" id="ARBA00022737"/>
    </source>
</evidence>
<dbReference type="InParanoid" id="A0A1W4WZJ7"/>
<dbReference type="SUPFAM" id="SSF53300">
    <property type="entry name" value="vWA-like"/>
    <property type="match status" value="1"/>
</dbReference>
<evidence type="ECO:0000256" key="4">
    <source>
        <dbReference type="ARBA" id="ARBA00022692"/>
    </source>
</evidence>
<keyword evidence="4 13" id="KW-0812">Transmembrane</keyword>
<comment type="subcellular location">
    <subcellularLocation>
        <location evidence="13">Cell membrane</location>
        <topology evidence="13">Single-pass type I membrane protein</topology>
    </subcellularLocation>
    <subcellularLocation>
        <location evidence="1">Membrane</location>
        <topology evidence="1">Single-pass type I membrane protein</topology>
    </subcellularLocation>
</comment>
<dbReference type="KEGG" id="apln:108737251"/>
<feature type="disulfide bond" evidence="12">
    <location>
        <begin position="481"/>
        <end position="519"/>
    </location>
</feature>
<dbReference type="SUPFAM" id="SSF103575">
    <property type="entry name" value="Plexin repeat"/>
    <property type="match status" value="1"/>
</dbReference>
<dbReference type="PRINTS" id="PR01186">
    <property type="entry name" value="INTEGRINB"/>
</dbReference>
<feature type="disulfide bond" evidence="12">
    <location>
        <begin position="525"/>
        <end position="530"/>
    </location>
</feature>
<organism evidence="17 18">
    <name type="scientific">Agrilus planipennis</name>
    <name type="common">Emerald ash borer</name>
    <name type="synonym">Agrilus marcopoli</name>
    <dbReference type="NCBI Taxonomy" id="224129"/>
    <lineage>
        <taxon>Eukaryota</taxon>
        <taxon>Metazoa</taxon>
        <taxon>Ecdysozoa</taxon>
        <taxon>Arthropoda</taxon>
        <taxon>Hexapoda</taxon>
        <taxon>Insecta</taxon>
        <taxon>Pterygota</taxon>
        <taxon>Neoptera</taxon>
        <taxon>Endopterygota</taxon>
        <taxon>Coleoptera</taxon>
        <taxon>Polyphaga</taxon>
        <taxon>Elateriformia</taxon>
        <taxon>Buprestoidea</taxon>
        <taxon>Buprestidae</taxon>
        <taxon>Agrilinae</taxon>
        <taxon>Agrilus</taxon>
    </lineage>
</organism>
<dbReference type="Gene3D" id="3.40.50.410">
    <property type="entry name" value="von Willebrand factor, type A domain"/>
    <property type="match status" value="1"/>
</dbReference>
<evidence type="ECO:0000256" key="1">
    <source>
        <dbReference type="ARBA" id="ARBA00004479"/>
    </source>
</evidence>
<dbReference type="Pfam" id="PF07974">
    <property type="entry name" value="EGF_2"/>
    <property type="match status" value="2"/>
</dbReference>
<feature type="disulfide bond" evidence="12">
    <location>
        <begin position="38"/>
        <end position="69"/>
    </location>
</feature>
<dbReference type="GO" id="GO:0009986">
    <property type="term" value="C:cell surface"/>
    <property type="evidence" value="ECO:0007669"/>
    <property type="project" value="TreeGrafter"/>
</dbReference>
<feature type="disulfide bond" evidence="12">
    <location>
        <begin position="527"/>
        <end position="555"/>
    </location>
</feature>
<dbReference type="Proteomes" id="UP000192223">
    <property type="component" value="Unplaced"/>
</dbReference>
<evidence type="ECO:0000256" key="3">
    <source>
        <dbReference type="ARBA" id="ARBA00022536"/>
    </source>
</evidence>
<dbReference type="Gene3D" id="1.20.5.100">
    <property type="entry name" value="Cytochrome c1, transmembrane anchor, C-terminal"/>
    <property type="match status" value="1"/>
</dbReference>
<dbReference type="GO" id="GO:0008305">
    <property type="term" value="C:integrin complex"/>
    <property type="evidence" value="ECO:0007669"/>
    <property type="project" value="TreeGrafter"/>
</dbReference>
<feature type="disulfide bond" evidence="12">
    <location>
        <begin position="635"/>
        <end position="708"/>
    </location>
</feature>
<keyword evidence="3" id="KW-0245">EGF-like domain</keyword>
<evidence type="ECO:0000256" key="14">
    <source>
        <dbReference type="SAM" id="Phobius"/>
    </source>
</evidence>
<feature type="disulfide bond" evidence="12">
    <location>
        <begin position="570"/>
        <end position="579"/>
    </location>
</feature>
<accession>A0A1W4WZJ7</accession>
<dbReference type="Pfam" id="PF17205">
    <property type="entry name" value="PSI_integrin"/>
    <property type="match status" value="1"/>
</dbReference>
<dbReference type="PANTHER" id="PTHR10082:SF60">
    <property type="entry name" value="INTEGRIN BETA-PS"/>
    <property type="match status" value="1"/>
</dbReference>
<feature type="disulfide bond" evidence="12">
    <location>
        <begin position="35"/>
        <end position="45"/>
    </location>
</feature>
<keyword evidence="10 12" id="KW-1015">Disulfide bond</keyword>
<dbReference type="PANTHER" id="PTHR10082">
    <property type="entry name" value="INTEGRIN BETA SUBUNIT"/>
    <property type="match status" value="1"/>
</dbReference>
<keyword evidence="5 15" id="KW-0732">Signal</keyword>
<keyword evidence="13" id="KW-0130">Cell adhesion</keyword>
<dbReference type="GeneID" id="108737251"/>
<evidence type="ECO:0000256" key="9">
    <source>
        <dbReference type="ARBA" id="ARBA00023136"/>
    </source>
</evidence>
<evidence type="ECO:0000256" key="10">
    <source>
        <dbReference type="ARBA" id="ARBA00023157"/>
    </source>
</evidence>
<dbReference type="GO" id="GO:0033627">
    <property type="term" value="P:cell adhesion mediated by integrin"/>
    <property type="evidence" value="ECO:0007669"/>
    <property type="project" value="TreeGrafter"/>
</dbReference>
<evidence type="ECO:0000256" key="13">
    <source>
        <dbReference type="RuleBase" id="RU000633"/>
    </source>
</evidence>
<dbReference type="InterPro" id="IPR057243">
    <property type="entry name" value="Integrin_I-EGF_CS"/>
</dbReference>
<feature type="disulfide bond" evidence="12">
    <location>
        <begin position="603"/>
        <end position="608"/>
    </location>
</feature>
<dbReference type="GO" id="GO:0005925">
    <property type="term" value="C:focal adhesion"/>
    <property type="evidence" value="ECO:0007669"/>
    <property type="project" value="TreeGrafter"/>
</dbReference>
<feature type="disulfide bond" evidence="12">
    <location>
        <begin position="563"/>
        <end position="568"/>
    </location>
</feature>
<keyword evidence="11" id="KW-0325">Glycoprotein</keyword>